<evidence type="ECO:0000313" key="1">
    <source>
        <dbReference type="EMBL" id="VFJ63453.1"/>
    </source>
</evidence>
<name>A0A450T9T1_9GAMM</name>
<protein>
    <submittedName>
        <fullName evidence="1">Uncharacterized protein</fullName>
    </submittedName>
</protein>
<gene>
    <name evidence="1" type="ORF">BECKFW1821C_GA0114237_100413</name>
</gene>
<organism evidence="1">
    <name type="scientific">Candidatus Kentrum sp. FW</name>
    <dbReference type="NCBI Taxonomy" id="2126338"/>
    <lineage>
        <taxon>Bacteria</taxon>
        <taxon>Pseudomonadati</taxon>
        <taxon>Pseudomonadota</taxon>
        <taxon>Gammaproteobacteria</taxon>
        <taxon>Candidatus Kentrum</taxon>
    </lineage>
</organism>
<proteinExistence type="predicted"/>
<reference evidence="1" key="1">
    <citation type="submission" date="2019-02" db="EMBL/GenBank/DDBJ databases">
        <authorList>
            <person name="Gruber-Vodicka R. H."/>
            <person name="Seah K. B. B."/>
        </authorList>
    </citation>
    <scope>NUCLEOTIDE SEQUENCE</scope>
    <source>
        <strain evidence="1">BECK_BZ131</strain>
    </source>
</reference>
<dbReference type="Pfam" id="PF03683">
    <property type="entry name" value="UPF0175"/>
    <property type="match status" value="1"/>
</dbReference>
<accession>A0A450T9T1</accession>
<dbReference type="InterPro" id="IPR005368">
    <property type="entry name" value="UPF0175"/>
</dbReference>
<dbReference type="EMBL" id="CAADFE010000004">
    <property type="protein sequence ID" value="VFJ63453.1"/>
    <property type="molecule type" value="Genomic_DNA"/>
</dbReference>
<sequence length="109" mass="11881">MMKSFSTQDLQEHVGELIRCAKASELSIVAEHDQPLFAAVPLDKHLLMDGVGLALACRFYREGAPSLGKAAHFAGISMETLIEHLGAMEIPVVDYPAEELTEELEILSS</sequence>
<dbReference type="AlphaFoldDB" id="A0A450T9T1"/>